<comment type="caution">
    <text evidence="2">The sequence shown here is derived from an EMBL/GenBank/DDBJ whole genome shotgun (WGS) entry which is preliminary data.</text>
</comment>
<organism evidence="2 3">
    <name type="scientific">Polluticaenibacter yanchengensis</name>
    <dbReference type="NCBI Taxonomy" id="3014562"/>
    <lineage>
        <taxon>Bacteria</taxon>
        <taxon>Pseudomonadati</taxon>
        <taxon>Bacteroidota</taxon>
        <taxon>Chitinophagia</taxon>
        <taxon>Chitinophagales</taxon>
        <taxon>Chitinophagaceae</taxon>
        <taxon>Polluticaenibacter</taxon>
    </lineage>
</organism>
<dbReference type="Proteomes" id="UP001210231">
    <property type="component" value="Unassembled WGS sequence"/>
</dbReference>
<accession>A0ABT4ULW6</accession>
<sequence>MASLPFLSTAQRVVKPVDNNEVAIKVKFYPNPVASNLNIELTDALNKGYTLNVFSFLGRVVHTQSISNEKFLLNVSNFPVGIYLLQVKDNAGKVLSTSRFQVSR</sequence>
<evidence type="ECO:0000313" key="2">
    <source>
        <dbReference type="EMBL" id="MDA3615836.1"/>
    </source>
</evidence>
<dbReference type="EMBL" id="JAQGEF010000018">
    <property type="protein sequence ID" value="MDA3615836.1"/>
    <property type="molecule type" value="Genomic_DNA"/>
</dbReference>
<dbReference type="Pfam" id="PF18962">
    <property type="entry name" value="Por_Secre_tail"/>
    <property type="match status" value="1"/>
</dbReference>
<dbReference type="RefSeq" id="WP_407032164.1">
    <property type="nucleotide sequence ID" value="NZ_JAQGEF010000018.1"/>
</dbReference>
<evidence type="ECO:0000259" key="1">
    <source>
        <dbReference type="Pfam" id="PF18962"/>
    </source>
</evidence>
<dbReference type="NCBIfam" id="TIGR04183">
    <property type="entry name" value="Por_Secre_tail"/>
    <property type="match status" value="1"/>
</dbReference>
<protein>
    <submittedName>
        <fullName evidence="2">T9SS type A sorting domain-containing protein</fullName>
    </submittedName>
</protein>
<feature type="domain" description="Secretion system C-terminal sorting" evidence="1">
    <location>
        <begin position="29"/>
        <end position="94"/>
    </location>
</feature>
<keyword evidence="3" id="KW-1185">Reference proteome</keyword>
<evidence type="ECO:0000313" key="3">
    <source>
        <dbReference type="Proteomes" id="UP001210231"/>
    </source>
</evidence>
<proteinExistence type="predicted"/>
<name>A0ABT4ULW6_9BACT</name>
<dbReference type="InterPro" id="IPR026444">
    <property type="entry name" value="Secre_tail"/>
</dbReference>
<reference evidence="2 3" key="1">
    <citation type="submission" date="2022-12" db="EMBL/GenBank/DDBJ databases">
        <title>Chitinophagaceae gen. sp. nov., a new member of the family Chitinophagaceae, isolated from soil in a chemical factory.</title>
        <authorList>
            <person name="Ke Z."/>
        </authorList>
    </citation>
    <scope>NUCLEOTIDE SEQUENCE [LARGE SCALE GENOMIC DNA]</scope>
    <source>
        <strain evidence="2 3">LY-5</strain>
    </source>
</reference>
<gene>
    <name evidence="2" type="ORF">O3P16_13535</name>
</gene>